<keyword evidence="3" id="KW-0808">Transferase</keyword>
<dbReference type="PANTHER" id="PTHR43092">
    <property type="entry name" value="L-CYSTEINE DESULFHYDRASE"/>
    <property type="match status" value="1"/>
</dbReference>
<proteinExistence type="predicted"/>
<protein>
    <submittedName>
        <fullName evidence="3">Aminotransferase class V-fold PLP-dependent enzyme</fullName>
    </submittedName>
</protein>
<organism evidence="3 4">
    <name type="scientific">Pelagovum pacificum</name>
    <dbReference type="NCBI Taxonomy" id="2588711"/>
    <lineage>
        <taxon>Bacteria</taxon>
        <taxon>Pseudomonadati</taxon>
        <taxon>Pseudomonadota</taxon>
        <taxon>Alphaproteobacteria</taxon>
        <taxon>Rhodobacterales</taxon>
        <taxon>Paracoccaceae</taxon>
        <taxon>Pelagovum</taxon>
    </lineage>
</organism>
<dbReference type="Gene3D" id="3.90.1150.10">
    <property type="entry name" value="Aspartate Aminotransferase, domain 1"/>
    <property type="match status" value="1"/>
</dbReference>
<dbReference type="PANTHER" id="PTHR43092:SF2">
    <property type="entry name" value="HERCYNYLCYSTEINE SULFOXIDE LYASE"/>
    <property type="match status" value="1"/>
</dbReference>
<dbReference type="InterPro" id="IPR015421">
    <property type="entry name" value="PyrdxlP-dep_Trfase_major"/>
</dbReference>
<dbReference type="Pfam" id="PF00266">
    <property type="entry name" value="Aminotran_5"/>
    <property type="match status" value="1"/>
</dbReference>
<dbReference type="Gene3D" id="3.40.640.10">
    <property type="entry name" value="Type I PLP-dependent aspartate aminotransferase-like (Major domain)"/>
    <property type="match status" value="1"/>
</dbReference>
<feature type="domain" description="Aminotransferase class V" evidence="2">
    <location>
        <begin position="46"/>
        <end position="353"/>
    </location>
</feature>
<keyword evidence="1" id="KW-0663">Pyridoxal phosphate</keyword>
<dbReference type="RefSeq" id="WP_140193320.1">
    <property type="nucleotide sequence ID" value="NZ_CP065915.1"/>
</dbReference>
<evidence type="ECO:0000259" key="2">
    <source>
        <dbReference type="Pfam" id="PF00266"/>
    </source>
</evidence>
<evidence type="ECO:0000313" key="4">
    <source>
        <dbReference type="Proteomes" id="UP000314011"/>
    </source>
</evidence>
<dbReference type="InterPro" id="IPR000192">
    <property type="entry name" value="Aminotrans_V_dom"/>
</dbReference>
<keyword evidence="4" id="KW-1185">Reference proteome</keyword>
<evidence type="ECO:0000256" key="1">
    <source>
        <dbReference type="ARBA" id="ARBA00022898"/>
    </source>
</evidence>
<sequence length="399" mass="44099">MSDNLARHFNLREDVTFLNHGSFGACPRPVFEAYQAWQLELEREPVDFLARHLTENMRVPREVLAAELGCGSEDIVGVVNATTGLNIAIQSLDLKPGDQILTTDHEYGALEKTWAFVCRRTGAEVVTVNVPLPLTSAEGFADAIRAGITDRTRVLFLSHITSPTALLFPVETLIAEARERGIWSVIDGAHTPGHIPLDLTAIGADIYSGNCHKWMMSPKGSAFLYVRPDVQGMIDPLVVSHGWTATSKEPGAKGAFGNSPYIDEIEMQGTRDPSAWLTVPKALEFRAEHDWWAVAAQCRDLAQETRARMEELTGLPPLCSPEFCAPQMVAMPIPECDPQDIHDTLYARYKIDIPVFRWQDRCIARLSVQGYNSRPQMDALLDALGELLDLGVTPGLRLA</sequence>
<dbReference type="GO" id="GO:0008483">
    <property type="term" value="F:transaminase activity"/>
    <property type="evidence" value="ECO:0007669"/>
    <property type="project" value="UniProtKB-KW"/>
</dbReference>
<keyword evidence="3" id="KW-0032">Aminotransferase</keyword>
<dbReference type="InterPro" id="IPR015422">
    <property type="entry name" value="PyrdxlP-dep_Trfase_small"/>
</dbReference>
<dbReference type="OrthoDB" id="9804366at2"/>
<dbReference type="AlphaFoldDB" id="A0A5C5GDR4"/>
<comment type="caution">
    <text evidence="3">The sequence shown here is derived from an EMBL/GenBank/DDBJ whole genome shotgun (WGS) entry which is preliminary data.</text>
</comment>
<dbReference type="SUPFAM" id="SSF53383">
    <property type="entry name" value="PLP-dependent transferases"/>
    <property type="match status" value="1"/>
</dbReference>
<accession>A0A5C5GDR4</accession>
<name>A0A5C5GDR4_9RHOB</name>
<dbReference type="Proteomes" id="UP000314011">
    <property type="component" value="Unassembled WGS sequence"/>
</dbReference>
<gene>
    <name evidence="3" type="ORF">FHY64_04995</name>
</gene>
<dbReference type="PROSITE" id="PS51257">
    <property type="entry name" value="PROKAR_LIPOPROTEIN"/>
    <property type="match status" value="1"/>
</dbReference>
<evidence type="ECO:0000313" key="3">
    <source>
        <dbReference type="EMBL" id="TNY32640.1"/>
    </source>
</evidence>
<dbReference type="InterPro" id="IPR015424">
    <property type="entry name" value="PyrdxlP-dep_Trfase"/>
</dbReference>
<reference evidence="3 4" key="1">
    <citation type="submission" date="2019-06" db="EMBL/GenBank/DDBJ databases">
        <title>Genome of new Rhodobacteraceae sp. SM1903.</title>
        <authorList>
            <person name="Ren X."/>
        </authorList>
    </citation>
    <scope>NUCLEOTIDE SEQUENCE [LARGE SCALE GENOMIC DNA]</scope>
    <source>
        <strain evidence="3 4">SM1903</strain>
    </source>
</reference>
<dbReference type="EMBL" id="VFFF01000001">
    <property type="protein sequence ID" value="TNY32640.1"/>
    <property type="molecule type" value="Genomic_DNA"/>
</dbReference>